<sequence>MKTSKILFALILSSLLFSSCIISFSNTDEEKKDQEKISEKYTRADFIGKWYSTSPEGKPEITSLDFVNDSIVKINLKEVDGDKIITGQWEPNYKLENKGFSLVSDLQISYMLNESMFHKVLFSVENNNNEILLSGNNLKFVKK</sequence>
<dbReference type="STRING" id="1185767.IIF7_10018"/>
<dbReference type="PROSITE" id="PS51257">
    <property type="entry name" value="PROKAR_LIPOPROTEIN"/>
    <property type="match status" value="1"/>
</dbReference>
<organism evidence="2 3">
    <name type="scientific">Zunongwangia atlantica 22II14-10F7</name>
    <dbReference type="NCBI Taxonomy" id="1185767"/>
    <lineage>
        <taxon>Bacteria</taxon>
        <taxon>Pseudomonadati</taxon>
        <taxon>Bacteroidota</taxon>
        <taxon>Flavobacteriia</taxon>
        <taxon>Flavobacteriales</taxon>
        <taxon>Flavobacteriaceae</taxon>
        <taxon>Zunongwangia</taxon>
    </lineage>
</organism>
<keyword evidence="1" id="KW-0732">Signal</keyword>
<accession>A0A1Y1T3D2</accession>
<feature type="chain" id="PRO_5010987414" description="Lipoprotein" evidence="1">
    <location>
        <begin position="28"/>
        <end position="143"/>
    </location>
</feature>
<evidence type="ECO:0008006" key="4">
    <source>
        <dbReference type="Google" id="ProtNLM"/>
    </source>
</evidence>
<keyword evidence="3" id="KW-1185">Reference proteome</keyword>
<proteinExistence type="predicted"/>
<evidence type="ECO:0000313" key="3">
    <source>
        <dbReference type="Proteomes" id="UP000192746"/>
    </source>
</evidence>
<evidence type="ECO:0000256" key="1">
    <source>
        <dbReference type="SAM" id="SignalP"/>
    </source>
</evidence>
<name>A0A1Y1T3D2_9FLAO</name>
<dbReference type="RefSeq" id="WP_084841551.1">
    <property type="nucleotide sequence ID" value="NZ_ARYN01000008.1"/>
</dbReference>
<dbReference type="Proteomes" id="UP000192746">
    <property type="component" value="Unassembled WGS sequence"/>
</dbReference>
<comment type="caution">
    <text evidence="2">The sequence shown here is derived from an EMBL/GenBank/DDBJ whole genome shotgun (WGS) entry which is preliminary data.</text>
</comment>
<feature type="signal peptide" evidence="1">
    <location>
        <begin position="1"/>
        <end position="27"/>
    </location>
</feature>
<dbReference type="AlphaFoldDB" id="A0A1Y1T3D2"/>
<evidence type="ECO:0000313" key="2">
    <source>
        <dbReference type="EMBL" id="ORL45539.1"/>
    </source>
</evidence>
<protein>
    <recommendedName>
        <fullName evidence="4">Lipoprotein</fullName>
    </recommendedName>
</protein>
<reference evidence="2 3" key="1">
    <citation type="submission" date="2013-04" db="EMBL/GenBank/DDBJ databases">
        <title>Zunongwangia sp. 22II14-10F7 Genome Sequencing.</title>
        <authorList>
            <person name="Lai Q."/>
            <person name="Shao Z."/>
        </authorList>
    </citation>
    <scope>NUCLEOTIDE SEQUENCE [LARGE SCALE GENOMIC DNA]</scope>
    <source>
        <strain evidence="2 3">22II14-10F7</strain>
    </source>
</reference>
<gene>
    <name evidence="2" type="ORF">IIF7_10018</name>
</gene>
<dbReference type="EMBL" id="ARYN01000008">
    <property type="protein sequence ID" value="ORL45539.1"/>
    <property type="molecule type" value="Genomic_DNA"/>
</dbReference>